<evidence type="ECO:0000259" key="1">
    <source>
        <dbReference type="Pfam" id="PF18738"/>
    </source>
</evidence>
<dbReference type="EMBL" id="CALNXJ010000044">
    <property type="protein sequence ID" value="CAH3148201.1"/>
    <property type="molecule type" value="Genomic_DNA"/>
</dbReference>
<name>A0AAU9XGZ4_9CNID</name>
<feature type="non-terminal residue" evidence="2">
    <location>
        <position position="198"/>
    </location>
</feature>
<evidence type="ECO:0000313" key="2">
    <source>
        <dbReference type="EMBL" id="CAH3148201.1"/>
    </source>
</evidence>
<reference evidence="2 3" key="1">
    <citation type="submission" date="2022-05" db="EMBL/GenBank/DDBJ databases">
        <authorList>
            <consortium name="Genoscope - CEA"/>
            <person name="William W."/>
        </authorList>
    </citation>
    <scope>NUCLEOTIDE SEQUENCE [LARGE SCALE GENOMIC DNA]</scope>
</reference>
<feature type="domain" description="DZIP3-like HEPN" evidence="1">
    <location>
        <begin position="42"/>
        <end position="176"/>
    </location>
</feature>
<dbReference type="InterPro" id="IPR041249">
    <property type="entry name" value="HEPN_DZIP3"/>
</dbReference>
<evidence type="ECO:0000313" key="3">
    <source>
        <dbReference type="Proteomes" id="UP001159428"/>
    </source>
</evidence>
<protein>
    <recommendedName>
        <fullName evidence="1">DZIP3-like HEPN domain-containing protein</fullName>
    </recommendedName>
</protein>
<dbReference type="Proteomes" id="UP001159428">
    <property type="component" value="Unassembled WGS sequence"/>
</dbReference>
<organism evidence="2 3">
    <name type="scientific">Pocillopora meandrina</name>
    <dbReference type="NCBI Taxonomy" id="46732"/>
    <lineage>
        <taxon>Eukaryota</taxon>
        <taxon>Metazoa</taxon>
        <taxon>Cnidaria</taxon>
        <taxon>Anthozoa</taxon>
        <taxon>Hexacorallia</taxon>
        <taxon>Scleractinia</taxon>
        <taxon>Astrocoeniina</taxon>
        <taxon>Pocilloporidae</taxon>
        <taxon>Pocillopora</taxon>
    </lineage>
</organism>
<dbReference type="Pfam" id="PF18738">
    <property type="entry name" value="HEPN_DZIP3"/>
    <property type="match status" value="1"/>
</dbReference>
<dbReference type="AlphaFoldDB" id="A0AAU9XGZ4"/>
<comment type="caution">
    <text evidence="2">The sequence shown here is derived from an EMBL/GenBank/DDBJ whole genome shotgun (WGS) entry which is preliminary data.</text>
</comment>
<sequence length="198" mass="22119">MATAAPTGSSTKETTNYARLCRLLVDVGTQALRDTFDAIHPPTNLRTISTVNKSTLQSLRTRKVINATQWGKLFPAIPTSVSSANFDITLLMILLRNICGLPSPAAGWDTLSAATDVSREADITRVKYYRNFVYGHAECASVDDSTFNIYWDDIRETLAAIDNLETDCMDPEVEKHCKELLSQWKKDEENVKDKLDEV</sequence>
<accession>A0AAU9XGZ4</accession>
<keyword evidence="3" id="KW-1185">Reference proteome</keyword>
<dbReference type="PANTHER" id="PTHR46844">
    <property type="entry name" value="SLR5058 PROTEIN"/>
    <property type="match status" value="1"/>
</dbReference>
<gene>
    <name evidence="2" type="ORF">PMEA_00023766</name>
</gene>
<proteinExistence type="predicted"/>
<dbReference type="PANTHER" id="PTHR46844:SF1">
    <property type="entry name" value="SLR5058 PROTEIN"/>
    <property type="match status" value="1"/>
</dbReference>